<reference evidence="5 6" key="1">
    <citation type="submission" date="2012-07" db="EMBL/GenBank/DDBJ databases">
        <authorList>
            <person name="Durkin A.S."/>
            <person name="McCorrison J."/>
            <person name="Torralba M."/>
            <person name="Gillis M."/>
            <person name="Methe B."/>
            <person name="Sutton G."/>
            <person name="Nelson K.E."/>
        </authorList>
    </citation>
    <scope>NUCLEOTIDE SEQUENCE [LARGE SCALE GENOMIC DNA]</scope>
    <source>
        <strain evidence="5 6">Fnf 1007</strain>
    </source>
</reference>
<dbReference type="AlphaFoldDB" id="A0AAN3VXK4"/>
<dbReference type="EMBL" id="ALKK01000010">
    <property type="protein sequence ID" value="EJU18849.1"/>
    <property type="molecule type" value="Genomic_DNA"/>
</dbReference>
<protein>
    <submittedName>
        <fullName evidence="5">Peptidase S24-like protein</fullName>
    </submittedName>
</protein>
<sequence>MKLKDKDAKELGTLMRSRRIEKNYTLGQVQFKLEKLGLICGKSDIQRIEEGARTTPNPILLSRLCKLYGVDEIKLFKKIGYLPEEEINEKESQMVQEEKTYYNINNSLKKIKVYSSILEAFGYFRETMEDVYDEIYFSMEEFKDKDICGVWIQEESMKPELGDNSLIFIEKNTPILHNEIGIFYLNGQLLLKRKIETEEKNLILFSEDRNYNPILVKKEDDYKELGKIIGIYHQFFK</sequence>
<evidence type="ECO:0000313" key="5">
    <source>
        <dbReference type="EMBL" id="EJU18849.1"/>
    </source>
</evidence>
<evidence type="ECO:0000256" key="1">
    <source>
        <dbReference type="ARBA" id="ARBA00023015"/>
    </source>
</evidence>
<dbReference type="PANTHER" id="PTHR40661">
    <property type="match status" value="1"/>
</dbReference>
<dbReference type="RefSeq" id="WP_005960331.1">
    <property type="nucleotide sequence ID" value="NZ_ALKK01000010.1"/>
</dbReference>
<dbReference type="CDD" id="cd06529">
    <property type="entry name" value="S24_LexA-like"/>
    <property type="match status" value="1"/>
</dbReference>
<dbReference type="Pfam" id="PF13560">
    <property type="entry name" value="HTH_31"/>
    <property type="match status" value="1"/>
</dbReference>
<gene>
    <name evidence="5" type="ORF">HMPREF1127_2206</name>
</gene>
<evidence type="ECO:0000313" key="6">
    <source>
        <dbReference type="Proteomes" id="UP000003120"/>
    </source>
</evidence>
<dbReference type="PROSITE" id="PS50943">
    <property type="entry name" value="HTH_CROC1"/>
    <property type="match status" value="1"/>
</dbReference>
<dbReference type="InterPro" id="IPR015927">
    <property type="entry name" value="Peptidase_S24_S26A/B/C"/>
</dbReference>
<dbReference type="Pfam" id="PF00717">
    <property type="entry name" value="Peptidase_S24"/>
    <property type="match status" value="1"/>
</dbReference>
<dbReference type="InterPro" id="IPR001387">
    <property type="entry name" value="Cro/C1-type_HTH"/>
</dbReference>
<dbReference type="PANTHER" id="PTHR40661:SF3">
    <property type="entry name" value="FELS-1 PROPHAGE TRANSCRIPTIONAL REGULATOR"/>
    <property type="match status" value="1"/>
</dbReference>
<evidence type="ECO:0000256" key="2">
    <source>
        <dbReference type="ARBA" id="ARBA00023125"/>
    </source>
</evidence>
<evidence type="ECO:0000259" key="4">
    <source>
        <dbReference type="PROSITE" id="PS50943"/>
    </source>
</evidence>
<dbReference type="GO" id="GO:0003677">
    <property type="term" value="F:DNA binding"/>
    <property type="evidence" value="ECO:0007669"/>
    <property type="project" value="UniProtKB-KW"/>
</dbReference>
<dbReference type="InterPro" id="IPR036286">
    <property type="entry name" value="LexA/Signal_pep-like_sf"/>
</dbReference>
<dbReference type="Gene3D" id="1.10.260.40">
    <property type="entry name" value="lambda repressor-like DNA-binding domains"/>
    <property type="match status" value="1"/>
</dbReference>
<dbReference type="SUPFAM" id="SSF51306">
    <property type="entry name" value="LexA/Signal peptidase"/>
    <property type="match status" value="1"/>
</dbReference>
<accession>A0AAN3VXK4</accession>
<keyword evidence="3" id="KW-0804">Transcription</keyword>
<dbReference type="InterPro" id="IPR039418">
    <property type="entry name" value="LexA-like"/>
</dbReference>
<name>A0AAN3VXK4_9FUSO</name>
<keyword evidence="1" id="KW-0805">Transcription regulation</keyword>
<proteinExistence type="predicted"/>
<organism evidence="5 6">
    <name type="scientific">Fusobacterium necrophorum subsp. funduliforme Fnf 1007</name>
    <dbReference type="NCBI Taxonomy" id="1161424"/>
    <lineage>
        <taxon>Bacteria</taxon>
        <taxon>Fusobacteriati</taxon>
        <taxon>Fusobacteriota</taxon>
        <taxon>Fusobacteriia</taxon>
        <taxon>Fusobacteriales</taxon>
        <taxon>Fusobacteriaceae</taxon>
        <taxon>Fusobacterium</taxon>
    </lineage>
</organism>
<dbReference type="Gene3D" id="2.10.109.10">
    <property type="entry name" value="Umud Fragment, subunit A"/>
    <property type="match status" value="1"/>
</dbReference>
<comment type="caution">
    <text evidence="5">The sequence shown here is derived from an EMBL/GenBank/DDBJ whole genome shotgun (WGS) entry which is preliminary data.</text>
</comment>
<keyword evidence="2" id="KW-0238">DNA-binding</keyword>
<evidence type="ECO:0000256" key="3">
    <source>
        <dbReference type="ARBA" id="ARBA00023163"/>
    </source>
</evidence>
<feature type="domain" description="HTH cro/C1-type" evidence="4">
    <location>
        <begin position="15"/>
        <end position="75"/>
    </location>
</feature>
<dbReference type="Proteomes" id="UP000003120">
    <property type="component" value="Unassembled WGS sequence"/>
</dbReference>
<dbReference type="InterPro" id="IPR010982">
    <property type="entry name" value="Lambda_DNA-bd_dom_sf"/>
</dbReference>